<evidence type="ECO:0000313" key="4">
    <source>
        <dbReference type="Proteomes" id="UP000293562"/>
    </source>
</evidence>
<dbReference type="InterPro" id="IPR036890">
    <property type="entry name" value="HATPase_C_sf"/>
</dbReference>
<dbReference type="Proteomes" id="UP000293562">
    <property type="component" value="Unassembled WGS sequence"/>
</dbReference>
<feature type="domain" description="Signal transduction histidine kinase internal region" evidence="2">
    <location>
        <begin position="163"/>
        <end position="242"/>
    </location>
</feature>
<keyword evidence="4" id="KW-1185">Reference proteome</keyword>
<dbReference type="Pfam" id="PF06580">
    <property type="entry name" value="His_kinase"/>
    <property type="match status" value="1"/>
</dbReference>
<keyword evidence="1" id="KW-1133">Transmembrane helix</keyword>
<proteinExistence type="predicted"/>
<keyword evidence="3" id="KW-0418">Kinase</keyword>
<dbReference type="GO" id="GO:0000155">
    <property type="term" value="F:phosphorelay sensor kinase activity"/>
    <property type="evidence" value="ECO:0007669"/>
    <property type="project" value="InterPro"/>
</dbReference>
<dbReference type="GO" id="GO:0016020">
    <property type="term" value="C:membrane"/>
    <property type="evidence" value="ECO:0007669"/>
    <property type="project" value="InterPro"/>
</dbReference>
<dbReference type="RefSeq" id="WP_130305541.1">
    <property type="nucleotide sequence ID" value="NZ_SHKN01000001.1"/>
</dbReference>
<dbReference type="EMBL" id="SHKN01000001">
    <property type="protein sequence ID" value="RZT95586.1"/>
    <property type="molecule type" value="Genomic_DNA"/>
</dbReference>
<protein>
    <submittedName>
        <fullName evidence="3">Histidine kinase</fullName>
    </submittedName>
</protein>
<dbReference type="OrthoDB" id="9809908at2"/>
<organism evidence="3 4">
    <name type="scientific">Ancylomarina subtilis</name>
    <dbReference type="NCBI Taxonomy" id="1639035"/>
    <lineage>
        <taxon>Bacteria</taxon>
        <taxon>Pseudomonadati</taxon>
        <taxon>Bacteroidota</taxon>
        <taxon>Bacteroidia</taxon>
        <taxon>Marinilabiliales</taxon>
        <taxon>Marinifilaceae</taxon>
        <taxon>Ancylomarina</taxon>
    </lineage>
</organism>
<dbReference type="SUPFAM" id="SSF55874">
    <property type="entry name" value="ATPase domain of HSP90 chaperone/DNA topoisomerase II/histidine kinase"/>
    <property type="match status" value="1"/>
</dbReference>
<dbReference type="Gene3D" id="3.30.565.10">
    <property type="entry name" value="Histidine kinase-like ATPase, C-terminal domain"/>
    <property type="match status" value="1"/>
</dbReference>
<evidence type="ECO:0000259" key="2">
    <source>
        <dbReference type="Pfam" id="PF06580"/>
    </source>
</evidence>
<comment type="caution">
    <text evidence="3">The sequence shown here is derived from an EMBL/GenBank/DDBJ whole genome shotgun (WGS) entry which is preliminary data.</text>
</comment>
<gene>
    <name evidence="3" type="ORF">EV201_0209</name>
</gene>
<dbReference type="PANTHER" id="PTHR34220:SF7">
    <property type="entry name" value="SENSOR HISTIDINE KINASE YPDA"/>
    <property type="match status" value="1"/>
</dbReference>
<accession>A0A4Q7VHK7</accession>
<dbReference type="AlphaFoldDB" id="A0A4Q7VHK7"/>
<dbReference type="InterPro" id="IPR050640">
    <property type="entry name" value="Bact_2-comp_sensor_kinase"/>
</dbReference>
<dbReference type="PANTHER" id="PTHR34220">
    <property type="entry name" value="SENSOR HISTIDINE KINASE YPDA"/>
    <property type="match status" value="1"/>
</dbReference>
<feature type="transmembrane region" description="Helical" evidence="1">
    <location>
        <begin position="75"/>
        <end position="99"/>
    </location>
</feature>
<reference evidence="3 4" key="1">
    <citation type="submission" date="2019-02" db="EMBL/GenBank/DDBJ databases">
        <title>Genomic Encyclopedia of Type Strains, Phase IV (KMG-IV): sequencing the most valuable type-strain genomes for metagenomic binning, comparative biology and taxonomic classification.</title>
        <authorList>
            <person name="Goeker M."/>
        </authorList>
    </citation>
    <scope>NUCLEOTIDE SEQUENCE [LARGE SCALE GENOMIC DNA]</scope>
    <source>
        <strain evidence="3 4">DSM 28825</strain>
    </source>
</reference>
<feature type="transmembrane region" description="Helical" evidence="1">
    <location>
        <begin position="119"/>
        <end position="140"/>
    </location>
</feature>
<feature type="transmembrane region" description="Helical" evidence="1">
    <location>
        <begin position="12"/>
        <end position="33"/>
    </location>
</feature>
<dbReference type="InterPro" id="IPR010559">
    <property type="entry name" value="Sig_transdc_His_kin_internal"/>
</dbReference>
<keyword evidence="1" id="KW-0812">Transmembrane</keyword>
<feature type="transmembrane region" description="Helical" evidence="1">
    <location>
        <begin position="45"/>
        <end position="63"/>
    </location>
</feature>
<keyword evidence="1" id="KW-0472">Membrane</keyword>
<name>A0A4Q7VHK7_9BACT</name>
<evidence type="ECO:0000313" key="3">
    <source>
        <dbReference type="EMBL" id="RZT95586.1"/>
    </source>
</evidence>
<sequence length="352" mass="40887">MEHPILSNRFGIPIYLGFWFSFTGMLFIIDWYFQNALYQDATLSALSISLPLLIIAPSIWFVVRHVDVERIGRLAAALHHIAVAIIMVAIWLSLTYLIFSFFDKTPIPKGAKPEVIMPYYWLAFMAFAVYDYIVMMYYMIIYYRNFKEKIEQESDLKDLVKEAELNALKSQINPHFLFNSLNSVSSLTLIRPEQSREMLVKLSTFLRYSLDQDLKELNTLANEMKNSRLYLEIEKVRFGDRLILDFETDPICDDLRLPNLILQPIYENAIKHGVHESLEPVSIQTKAFVRNKNLMIQISNNFDKDAISPKGKGIGLKNIQERLNLIYGRTDLIAITRMESNFCVNLEFPQTS</sequence>
<keyword evidence="3" id="KW-0808">Transferase</keyword>
<evidence type="ECO:0000256" key="1">
    <source>
        <dbReference type="SAM" id="Phobius"/>
    </source>
</evidence>